<evidence type="ECO:0000313" key="2">
    <source>
        <dbReference type="Proteomes" id="UP000765509"/>
    </source>
</evidence>
<protein>
    <submittedName>
        <fullName evidence="1">Uncharacterized protein</fullName>
    </submittedName>
</protein>
<organism evidence="1 2">
    <name type="scientific">Austropuccinia psidii MF-1</name>
    <dbReference type="NCBI Taxonomy" id="1389203"/>
    <lineage>
        <taxon>Eukaryota</taxon>
        <taxon>Fungi</taxon>
        <taxon>Dikarya</taxon>
        <taxon>Basidiomycota</taxon>
        <taxon>Pucciniomycotina</taxon>
        <taxon>Pucciniomycetes</taxon>
        <taxon>Pucciniales</taxon>
        <taxon>Sphaerophragmiaceae</taxon>
        <taxon>Austropuccinia</taxon>
    </lineage>
</organism>
<comment type="caution">
    <text evidence="1">The sequence shown here is derived from an EMBL/GenBank/DDBJ whole genome shotgun (WGS) entry which is preliminary data.</text>
</comment>
<sequence>MAMVDEFQLIEPNPDASSRMVEESLASSESGAANKVDCQPATTLSIKAIGPRHPTIILSEIDNQHILPYSQGQGLYFPFTRTIQETLNRISTQWKRTLGKP</sequence>
<keyword evidence="2" id="KW-1185">Reference proteome</keyword>
<proteinExistence type="predicted"/>
<dbReference type="EMBL" id="AVOT02048825">
    <property type="protein sequence ID" value="MBW0544011.1"/>
    <property type="molecule type" value="Genomic_DNA"/>
</dbReference>
<dbReference type="AlphaFoldDB" id="A0A9Q3FV55"/>
<name>A0A9Q3FV55_9BASI</name>
<dbReference type="OrthoDB" id="3059824at2759"/>
<gene>
    <name evidence="1" type="ORF">O181_083726</name>
</gene>
<reference evidence="1" key="1">
    <citation type="submission" date="2021-03" db="EMBL/GenBank/DDBJ databases">
        <title>Draft genome sequence of rust myrtle Austropuccinia psidii MF-1, a brazilian biotype.</title>
        <authorList>
            <person name="Quecine M.C."/>
            <person name="Pachon D.M.R."/>
            <person name="Bonatelli M.L."/>
            <person name="Correr F.H."/>
            <person name="Franceschini L.M."/>
            <person name="Leite T.F."/>
            <person name="Margarido G.R.A."/>
            <person name="Almeida C.A."/>
            <person name="Ferrarezi J.A."/>
            <person name="Labate C.A."/>
        </authorList>
    </citation>
    <scope>NUCLEOTIDE SEQUENCE</scope>
    <source>
        <strain evidence="1">MF-1</strain>
    </source>
</reference>
<evidence type="ECO:0000313" key="1">
    <source>
        <dbReference type="EMBL" id="MBW0544011.1"/>
    </source>
</evidence>
<dbReference type="Proteomes" id="UP000765509">
    <property type="component" value="Unassembled WGS sequence"/>
</dbReference>
<accession>A0A9Q3FV55</accession>